<organism evidence="2 3">
    <name type="scientific">Bacillus cereus</name>
    <dbReference type="NCBI Taxonomy" id="1396"/>
    <lineage>
        <taxon>Bacteria</taxon>
        <taxon>Bacillati</taxon>
        <taxon>Bacillota</taxon>
        <taxon>Bacilli</taxon>
        <taxon>Bacillales</taxon>
        <taxon>Bacillaceae</taxon>
        <taxon>Bacillus</taxon>
        <taxon>Bacillus cereus group</taxon>
    </lineage>
</organism>
<feature type="signal peptide" evidence="1">
    <location>
        <begin position="1"/>
        <end position="24"/>
    </location>
</feature>
<protein>
    <recommendedName>
        <fullName evidence="4">Lipoprotein</fullName>
    </recommendedName>
</protein>
<evidence type="ECO:0000313" key="2">
    <source>
        <dbReference type="EMBL" id="PEV94423.1"/>
    </source>
</evidence>
<gene>
    <name evidence="2" type="ORF">CN425_27430</name>
</gene>
<proteinExistence type="predicted"/>
<dbReference type="PROSITE" id="PS51257">
    <property type="entry name" value="PROKAR_LIPOPROTEIN"/>
    <property type="match status" value="1"/>
</dbReference>
<evidence type="ECO:0000256" key="1">
    <source>
        <dbReference type="SAM" id="SignalP"/>
    </source>
</evidence>
<feature type="chain" id="PRO_5038347401" description="Lipoprotein" evidence="1">
    <location>
        <begin position="25"/>
        <end position="122"/>
    </location>
</feature>
<dbReference type="EMBL" id="NTWE01000109">
    <property type="protein sequence ID" value="PEV94423.1"/>
    <property type="molecule type" value="Genomic_DNA"/>
</dbReference>
<dbReference type="OrthoDB" id="2868629at2"/>
<dbReference type="Proteomes" id="UP000220635">
    <property type="component" value="Unassembled WGS sequence"/>
</dbReference>
<dbReference type="AlphaFoldDB" id="A0A2A8PPG0"/>
<evidence type="ECO:0008006" key="4">
    <source>
        <dbReference type="Google" id="ProtNLM"/>
    </source>
</evidence>
<reference evidence="2 3" key="1">
    <citation type="submission" date="2017-09" db="EMBL/GenBank/DDBJ databases">
        <title>Large-scale bioinformatics analysis of Bacillus genomes uncovers conserved roles of natural products in bacterial physiology.</title>
        <authorList>
            <consortium name="Agbiome Team Llc"/>
            <person name="Bleich R.M."/>
            <person name="Grubbs K.J."/>
            <person name="Santa Maria K.C."/>
            <person name="Allen S.E."/>
            <person name="Farag S."/>
            <person name="Shank E.A."/>
            <person name="Bowers A."/>
        </authorList>
    </citation>
    <scope>NUCLEOTIDE SEQUENCE [LARGE SCALE GENOMIC DNA]</scope>
    <source>
        <strain evidence="2 3">AFS010695</strain>
    </source>
</reference>
<dbReference type="RefSeq" id="WP_097807620.1">
    <property type="nucleotide sequence ID" value="NZ_NTWE01000109.1"/>
</dbReference>
<accession>A0A2A8PPG0</accession>
<keyword evidence="1" id="KW-0732">Signal</keyword>
<comment type="caution">
    <text evidence="2">The sequence shown here is derived from an EMBL/GenBank/DDBJ whole genome shotgun (WGS) entry which is preliminary data.</text>
</comment>
<sequence>MKHFCKSMVLAITLLLLASCQQKTMTFQEIFPVKHVTKLEITKGNGEKKIITDETKINNWLIEVKETKFIPKKNQEAEVGYLYAIKMYEGEKEVGSFTTSKIKDYYYEHDTDFEGEITNLLN</sequence>
<name>A0A2A8PPG0_BACCE</name>
<evidence type="ECO:0000313" key="3">
    <source>
        <dbReference type="Proteomes" id="UP000220635"/>
    </source>
</evidence>